<accession>A0A7R9BG62</accession>
<feature type="coiled-coil region" evidence="1">
    <location>
        <begin position="565"/>
        <end position="621"/>
    </location>
</feature>
<feature type="region of interest" description="Disordered" evidence="2">
    <location>
        <begin position="417"/>
        <end position="452"/>
    </location>
</feature>
<dbReference type="Pfam" id="PF10506">
    <property type="entry name" value="USHBP1_PDZ-bd"/>
    <property type="match status" value="1"/>
</dbReference>
<dbReference type="AlphaFoldDB" id="A0A7R9BG62"/>
<proteinExistence type="predicted"/>
<dbReference type="InterPro" id="IPR019536">
    <property type="entry name" value="USHBP1_PDZ-bd"/>
</dbReference>
<sequence>MFATAPGLPVCLYFLCVRRLGEEVPPAEDPGRQLGRLKPGSVEETDDDERVNAALREQQALAEEKLAEQAADYEDRLTELHSVIAELTRRMEIQRAHTIREEVEEDEEEEEDDDDEDEEDPGKTSEAKEKEDTNSSSDFSESDMLAMIVKPMDGARILSNGSIEEQDNVVTQVLKRELRLLQEENERLRTKDRDRETEIAQLTSKLDSLALSLPSSQSSSGSKPKSKERHGNGSFGHTNKDHRLEIEKLVAKLNSAKATNDLLTLQLKESRLTAENMFIALTKEESNCVALQMAMENSRRTVKSYEALLGLMDAELSVLFVNCRLAGISVGTPSVSGHGSPAIGKDGLPKPLPDKEEASRMLNRAYDRRNFADAFARQLVVELDAAATETGSKRKSVDEDVDCRLRAHAELWKAETEKVAKTVQSQRDSADPNNRAARRRLNKPRSFDHEESPDLDFEAAVLVQELYAVKEEKADLESRYFICNKERQALELQCNASEAREAALKSLAEALRAQLHMFNDHKAGADPNDEPGKMKLALRVHELGIAVETLIQDSDIREKEARLFLADLKKANQALAAAVDQSRSRNQMKSRRLEQEIAVIVDRHAEEVRSLNLKIGELQNQALVQQARLQELYHRRYPSTTSSSSSSQRSLASPPGYADRRKSSGKQHKGKCSETRL</sequence>
<evidence type="ECO:0000256" key="2">
    <source>
        <dbReference type="SAM" id="MobiDB-lite"/>
    </source>
</evidence>
<evidence type="ECO:0000259" key="3">
    <source>
        <dbReference type="Pfam" id="PF10506"/>
    </source>
</evidence>
<feature type="compositionally biased region" description="Acidic residues" evidence="2">
    <location>
        <begin position="102"/>
        <end position="120"/>
    </location>
</feature>
<gene>
    <name evidence="4" type="ORF">NMOB1V02_LOCUS1736</name>
</gene>
<protein>
    <recommendedName>
        <fullName evidence="3">Harmonin-binding protein USHBP1 PDZ-binding domain-containing protein</fullName>
    </recommendedName>
</protein>
<dbReference type="Proteomes" id="UP000678499">
    <property type="component" value="Unassembled WGS sequence"/>
</dbReference>
<dbReference type="PANTHER" id="PTHR23347">
    <property type="entry name" value="COLORECTAL MUTANT CANCER PROTEIN MCC PROTEIN -RELATED"/>
    <property type="match status" value="1"/>
</dbReference>
<dbReference type="InterPro" id="IPR040171">
    <property type="entry name" value="USBP1-like"/>
</dbReference>
<dbReference type="EMBL" id="CAJPEX010000182">
    <property type="protein sequence ID" value="CAG0914019.1"/>
    <property type="molecule type" value="Genomic_DNA"/>
</dbReference>
<dbReference type="PANTHER" id="PTHR23347:SF6">
    <property type="entry name" value="FI17904P1"/>
    <property type="match status" value="1"/>
</dbReference>
<dbReference type="OrthoDB" id="6256369at2759"/>
<evidence type="ECO:0000313" key="5">
    <source>
        <dbReference type="Proteomes" id="UP000678499"/>
    </source>
</evidence>
<feature type="domain" description="Harmonin-binding protein USHBP1 PDZ-binding" evidence="3">
    <location>
        <begin position="248"/>
        <end position="311"/>
    </location>
</feature>
<dbReference type="EMBL" id="OA882219">
    <property type="protein sequence ID" value="CAD7273867.1"/>
    <property type="molecule type" value="Genomic_DNA"/>
</dbReference>
<feature type="region of interest" description="Disordered" evidence="2">
    <location>
        <begin position="25"/>
        <end position="49"/>
    </location>
</feature>
<feature type="compositionally biased region" description="Basic and acidic residues" evidence="2">
    <location>
        <begin position="121"/>
        <end position="133"/>
    </location>
</feature>
<feature type="compositionally biased region" description="Low complexity" evidence="2">
    <location>
        <begin position="210"/>
        <end position="223"/>
    </location>
</feature>
<feature type="region of interest" description="Disordered" evidence="2">
    <location>
        <begin position="96"/>
        <end position="142"/>
    </location>
</feature>
<feature type="region of interest" description="Disordered" evidence="2">
    <location>
        <begin position="336"/>
        <end position="355"/>
    </location>
</feature>
<keyword evidence="1" id="KW-0175">Coiled coil</keyword>
<evidence type="ECO:0000256" key="1">
    <source>
        <dbReference type="SAM" id="Coils"/>
    </source>
</evidence>
<reference evidence="4" key="1">
    <citation type="submission" date="2020-11" db="EMBL/GenBank/DDBJ databases">
        <authorList>
            <person name="Tran Van P."/>
        </authorList>
    </citation>
    <scope>NUCLEOTIDE SEQUENCE</scope>
</reference>
<name>A0A7R9BG62_9CRUS</name>
<organism evidence="4">
    <name type="scientific">Notodromas monacha</name>
    <dbReference type="NCBI Taxonomy" id="399045"/>
    <lineage>
        <taxon>Eukaryota</taxon>
        <taxon>Metazoa</taxon>
        <taxon>Ecdysozoa</taxon>
        <taxon>Arthropoda</taxon>
        <taxon>Crustacea</taxon>
        <taxon>Oligostraca</taxon>
        <taxon>Ostracoda</taxon>
        <taxon>Podocopa</taxon>
        <taxon>Podocopida</taxon>
        <taxon>Cypridocopina</taxon>
        <taxon>Cypridoidea</taxon>
        <taxon>Cyprididae</taxon>
        <taxon>Notodromas</taxon>
    </lineage>
</organism>
<feature type="region of interest" description="Disordered" evidence="2">
    <location>
        <begin position="636"/>
        <end position="677"/>
    </location>
</feature>
<evidence type="ECO:0000313" key="4">
    <source>
        <dbReference type="EMBL" id="CAD7273867.1"/>
    </source>
</evidence>
<feature type="region of interest" description="Disordered" evidence="2">
    <location>
        <begin position="210"/>
        <end position="240"/>
    </location>
</feature>
<keyword evidence="5" id="KW-1185">Reference proteome</keyword>